<dbReference type="InterPro" id="IPR004360">
    <property type="entry name" value="Glyas_Fos-R_dOase_dom"/>
</dbReference>
<evidence type="ECO:0000313" key="3">
    <source>
        <dbReference type="Proteomes" id="UP000002066"/>
    </source>
</evidence>
<evidence type="ECO:0000313" key="2">
    <source>
        <dbReference type="EMBL" id="ADW02153.1"/>
    </source>
</evidence>
<protein>
    <submittedName>
        <fullName evidence="2">Glyoxalase/bleomycin resistance protein/dioxygenase</fullName>
    </submittedName>
</protein>
<dbReference type="AlphaFoldDB" id="A0A8D3WGD0"/>
<dbReference type="Pfam" id="PF00903">
    <property type="entry name" value="Glyoxalase"/>
    <property type="match status" value="1"/>
</dbReference>
<dbReference type="PROSITE" id="PS51819">
    <property type="entry name" value="VOC"/>
    <property type="match status" value="2"/>
</dbReference>
<dbReference type="PANTHER" id="PTHR33993">
    <property type="entry name" value="GLYOXALASE-RELATED"/>
    <property type="match status" value="1"/>
</dbReference>
<dbReference type="InterPro" id="IPR041581">
    <property type="entry name" value="Glyoxalase_6"/>
</dbReference>
<dbReference type="PANTHER" id="PTHR33993:SF10">
    <property type="entry name" value="CONSERVED PROTEIN"/>
    <property type="match status" value="1"/>
</dbReference>
<evidence type="ECO:0000259" key="1">
    <source>
        <dbReference type="PROSITE" id="PS51819"/>
    </source>
</evidence>
<organism evidence="2 3">
    <name type="scientific">Streptomyces pratensis (strain ATCC 33331 / IAF-45CD)</name>
    <dbReference type="NCBI Taxonomy" id="591167"/>
    <lineage>
        <taxon>Bacteria</taxon>
        <taxon>Bacillati</taxon>
        <taxon>Actinomycetota</taxon>
        <taxon>Actinomycetes</taxon>
        <taxon>Kitasatosporales</taxon>
        <taxon>Streptomycetaceae</taxon>
        <taxon>Streptomyces</taxon>
    </lineage>
</organism>
<dbReference type="InterPro" id="IPR037523">
    <property type="entry name" value="VOC_core"/>
</dbReference>
<dbReference type="SUPFAM" id="SSF54593">
    <property type="entry name" value="Glyoxalase/Bleomycin resistance protein/Dihydroxybiphenyl dioxygenase"/>
    <property type="match status" value="2"/>
</dbReference>
<gene>
    <name evidence="2" type="ordered locus">Sfla_0691</name>
</gene>
<dbReference type="EMBL" id="CP002475">
    <property type="protein sequence ID" value="ADW02153.1"/>
    <property type="molecule type" value="Genomic_DNA"/>
</dbReference>
<proteinExistence type="predicted"/>
<dbReference type="CDD" id="cd07247">
    <property type="entry name" value="SgaA_N_like"/>
    <property type="match status" value="2"/>
</dbReference>
<dbReference type="InterPro" id="IPR029068">
    <property type="entry name" value="Glyas_Bleomycin-R_OHBP_Dase"/>
</dbReference>
<name>A0A8D3WGD0_STRFA</name>
<accession>A0A8D3WGD0</accession>
<dbReference type="OrthoDB" id="9793039at2"/>
<reference evidence="2 3" key="1">
    <citation type="submission" date="2011-01" db="EMBL/GenBank/DDBJ databases">
        <title>Complete sequence of chromosome of Streptomyces flavogriseus ATCC 33331.</title>
        <authorList>
            <consortium name="US DOE Joint Genome Institute"/>
            <person name="Lucas S."/>
            <person name="Copeland A."/>
            <person name="Lapidus A."/>
            <person name="Cheng J.-F."/>
            <person name="Goodwin L."/>
            <person name="Pitluck S."/>
            <person name="Davenport K."/>
            <person name="Detter J.C."/>
            <person name="Han C."/>
            <person name="Tapia R."/>
            <person name="Land M."/>
            <person name="Hauser L."/>
            <person name="Kyrpides N."/>
            <person name="Ivanova N."/>
            <person name="Ovchinnikova G."/>
            <person name="Pagani I."/>
            <person name="Brumm P."/>
            <person name="Mead D."/>
            <person name="Woyke T."/>
        </authorList>
    </citation>
    <scope>NUCLEOTIDE SEQUENCE [LARGE SCALE GENOMIC DNA]</scope>
    <source>
        <strain evidence="3">ATCC 33331 / IAF-45CD</strain>
    </source>
</reference>
<dbReference type="KEGG" id="sfa:Sfla_0691"/>
<feature type="domain" description="VOC" evidence="1">
    <location>
        <begin position="10"/>
        <end position="123"/>
    </location>
</feature>
<dbReference type="Proteomes" id="UP000002066">
    <property type="component" value="Chromosome"/>
</dbReference>
<sequence>MLDPSFETGAPDWVDLGTPDIDAATAFYNGLFGWELQPGGPETGGYGTYQLRGRSVAGVMTVPEGQGKPSWSVYFQTPDADATARTVEQAGGTAAFPPMDVLDYGRMGGFTDNNGAYFGVWQPGTNPGLGMIMEPGSLIWSELYTPDVPSAAAFFNTVFGWQTNQMSFPGGAYTVVRPAGTDNDESAFGGLVPLDQVPSETAAGPHWLPYFAVDDTDATVSAAERLGGGVTMAATDLPEVGRIATIADPAGATFAVIRPAPMP</sequence>
<dbReference type="Pfam" id="PF18029">
    <property type="entry name" value="Glyoxalase_6"/>
    <property type="match status" value="1"/>
</dbReference>
<feature type="domain" description="VOC" evidence="1">
    <location>
        <begin position="137"/>
        <end position="259"/>
    </location>
</feature>
<dbReference type="Gene3D" id="3.10.180.10">
    <property type="entry name" value="2,3-Dihydroxybiphenyl 1,2-Dioxygenase, domain 1"/>
    <property type="match status" value="2"/>
</dbReference>
<dbReference type="InterPro" id="IPR052164">
    <property type="entry name" value="Anthracycline_SecMetBiosynth"/>
</dbReference>